<evidence type="ECO:0008006" key="9">
    <source>
        <dbReference type="Google" id="ProtNLM"/>
    </source>
</evidence>
<dbReference type="Gene3D" id="3.40.190.80">
    <property type="match status" value="1"/>
</dbReference>
<evidence type="ECO:0000256" key="3">
    <source>
        <dbReference type="ARBA" id="ARBA00022723"/>
    </source>
</evidence>
<accession>A0A0D3GSC1</accession>
<dbReference type="AlphaFoldDB" id="A0A0D3GSC1"/>
<dbReference type="InterPro" id="IPR000760">
    <property type="entry name" value="Inositol_monophosphatase-like"/>
</dbReference>
<comment type="cofactor">
    <cofactor evidence="1 6">
        <name>Mg(2+)</name>
        <dbReference type="ChEBI" id="CHEBI:18420"/>
    </cofactor>
</comment>
<dbReference type="PaxDb" id="65489-OBART07G18460.1"/>
<sequence>MNLKESGEQWAESQAQQARLCFRKSYRSNFDSACMLMCWQIWKERNARVFEQRTRRPDQLVEAIKEEIMMKRTLLSGDKKILEKNDQTPVTVADFGVQALISLELQRLFPSIPLVAEEDSASLRSSNTDDNSSNVLVESISSAVAEKVSNADSLLTHDDVLRAIDRGGKNAVSFDSNPASYWAVSFQVPFTINPQLHELAQLSKRGTVVLDPIDGTKGFLGGDDALYVVGLALVVNEKVVAGVMGCPNWSNATIASRKEDSAAAQPDRGILMIAHVGCGTWSRHLSVDIGQFTTAQSTWNRCLVDSCSVVNMARFCIPDSQTWNMIPLSVLFNSTMDESNPRDENEILLLSVYCGSLCKYLTVASGRASVFVLRARTKNLKSWDHAVGVICVQEAGGQISDWSGKPLDLAADLTGRRDIYPSGGVLVTNGALHGKLVEMISANHK</sequence>
<dbReference type="EnsemblPlants" id="OBART07G18460.1">
    <property type="protein sequence ID" value="OBART07G18460.1"/>
    <property type="gene ID" value="OBART07G18460"/>
</dbReference>
<organism evidence="7">
    <name type="scientific">Oryza barthii</name>
    <dbReference type="NCBI Taxonomy" id="65489"/>
    <lineage>
        <taxon>Eukaryota</taxon>
        <taxon>Viridiplantae</taxon>
        <taxon>Streptophyta</taxon>
        <taxon>Embryophyta</taxon>
        <taxon>Tracheophyta</taxon>
        <taxon>Spermatophyta</taxon>
        <taxon>Magnoliopsida</taxon>
        <taxon>Liliopsida</taxon>
        <taxon>Poales</taxon>
        <taxon>Poaceae</taxon>
        <taxon>BOP clade</taxon>
        <taxon>Oryzoideae</taxon>
        <taxon>Oryzeae</taxon>
        <taxon>Oryzinae</taxon>
        <taxon>Oryza</taxon>
    </lineage>
</organism>
<comment type="similarity">
    <text evidence="2">Belongs to the inositol monophosphatase superfamily.</text>
</comment>
<feature type="binding site" evidence="6">
    <location>
        <position position="384"/>
    </location>
    <ligand>
        <name>Mg(2+)</name>
        <dbReference type="ChEBI" id="CHEBI:18420"/>
        <label>1</label>
        <note>catalytic</note>
    </ligand>
</feature>
<dbReference type="PANTHER" id="PTHR43200:SF4">
    <property type="entry name" value="PAP-SPECIFIC PHOSPHATASE, MITOCHONDRIAL-RELATED"/>
    <property type="match status" value="1"/>
</dbReference>
<dbReference type="InterPro" id="IPR051090">
    <property type="entry name" value="Inositol_monoP_superfamily"/>
</dbReference>
<evidence type="ECO:0000313" key="8">
    <source>
        <dbReference type="Proteomes" id="UP000026960"/>
    </source>
</evidence>
<dbReference type="STRING" id="65489.A0A0D3GSC1"/>
<evidence type="ECO:0000256" key="6">
    <source>
        <dbReference type="PIRSR" id="PIRSR600760-2"/>
    </source>
</evidence>
<feature type="binding site" evidence="6">
    <location>
        <position position="213"/>
    </location>
    <ligand>
        <name>Mg(2+)</name>
        <dbReference type="ChEBI" id="CHEBI:18420"/>
        <label>1</label>
        <note>catalytic</note>
    </ligand>
</feature>
<keyword evidence="3 6" id="KW-0479">Metal-binding</keyword>
<evidence type="ECO:0000256" key="2">
    <source>
        <dbReference type="ARBA" id="ARBA00009759"/>
    </source>
</evidence>
<protein>
    <recommendedName>
        <fullName evidence="9">3'(2'),5'-bisphosphate nucleotidase</fullName>
    </recommendedName>
</protein>
<feature type="binding site" evidence="6">
    <location>
        <position position="211"/>
    </location>
    <ligand>
        <name>Mg(2+)</name>
        <dbReference type="ChEBI" id="CHEBI:18420"/>
        <label>1</label>
        <note>catalytic</note>
    </ligand>
</feature>
<dbReference type="SUPFAM" id="SSF56655">
    <property type="entry name" value="Carbohydrate phosphatase"/>
    <property type="match status" value="1"/>
</dbReference>
<reference evidence="7" key="1">
    <citation type="journal article" date="2009" name="Rice">
        <title>De Novo Next Generation Sequencing of Plant Genomes.</title>
        <authorList>
            <person name="Rounsley S."/>
            <person name="Marri P.R."/>
            <person name="Yu Y."/>
            <person name="He R."/>
            <person name="Sisneros N."/>
            <person name="Goicoechea J.L."/>
            <person name="Lee S.J."/>
            <person name="Angelova A."/>
            <person name="Kudrna D."/>
            <person name="Luo M."/>
            <person name="Affourtit J."/>
            <person name="Desany B."/>
            <person name="Knight J."/>
            <person name="Niazi F."/>
            <person name="Egholm M."/>
            <person name="Wing R.A."/>
        </authorList>
    </citation>
    <scope>NUCLEOTIDE SEQUENCE [LARGE SCALE GENOMIC DNA]</scope>
    <source>
        <strain evidence="7">cv. IRGC 105608</strain>
    </source>
</reference>
<keyword evidence="4" id="KW-0378">Hydrolase</keyword>
<keyword evidence="5 6" id="KW-0460">Magnesium</keyword>
<dbReference type="Gramene" id="OBART07G18460.1">
    <property type="protein sequence ID" value="OBART07G18460.1"/>
    <property type="gene ID" value="OBART07G18460"/>
</dbReference>
<dbReference type="GO" id="GO:0008441">
    <property type="term" value="F:3'(2'),5'-bisphosphate nucleotidase activity"/>
    <property type="evidence" value="ECO:0007669"/>
    <property type="project" value="TreeGrafter"/>
</dbReference>
<dbReference type="CDD" id="cd01517">
    <property type="entry name" value="PAP_phosphatase"/>
    <property type="match status" value="1"/>
</dbReference>
<evidence type="ECO:0000256" key="1">
    <source>
        <dbReference type="ARBA" id="ARBA00001946"/>
    </source>
</evidence>
<evidence type="ECO:0000313" key="7">
    <source>
        <dbReference type="EnsemblPlants" id="OBART07G18460.1"/>
    </source>
</evidence>
<dbReference type="Pfam" id="PF00459">
    <property type="entry name" value="Inositol_P"/>
    <property type="match status" value="1"/>
</dbReference>
<dbReference type="GO" id="GO:0000103">
    <property type="term" value="P:sulfate assimilation"/>
    <property type="evidence" value="ECO:0007669"/>
    <property type="project" value="TreeGrafter"/>
</dbReference>
<keyword evidence="8" id="KW-1185">Reference proteome</keyword>
<evidence type="ECO:0000256" key="4">
    <source>
        <dbReference type="ARBA" id="ARBA00022801"/>
    </source>
</evidence>
<name>A0A0D3GSC1_9ORYZ</name>
<reference evidence="7" key="2">
    <citation type="submission" date="2015-03" db="UniProtKB">
        <authorList>
            <consortium name="EnsemblPlants"/>
        </authorList>
    </citation>
    <scope>IDENTIFICATION</scope>
</reference>
<feature type="binding site" evidence="6">
    <location>
        <position position="214"/>
    </location>
    <ligand>
        <name>Mg(2+)</name>
        <dbReference type="ChEBI" id="CHEBI:18420"/>
        <label>1</label>
        <note>catalytic</note>
    </ligand>
</feature>
<dbReference type="FunFam" id="3.40.190.80:FF:000017">
    <property type="entry name" value="Putative PAP-specific phosphatase, mitochondrial"/>
    <property type="match status" value="1"/>
</dbReference>
<dbReference type="PANTHER" id="PTHR43200">
    <property type="entry name" value="PHOSPHATASE"/>
    <property type="match status" value="1"/>
</dbReference>
<dbReference type="eggNOG" id="KOG1528">
    <property type="taxonomic scope" value="Eukaryota"/>
</dbReference>
<feature type="binding site" evidence="6">
    <location>
        <position position="117"/>
    </location>
    <ligand>
        <name>Mg(2+)</name>
        <dbReference type="ChEBI" id="CHEBI:18420"/>
        <label>1</label>
        <note>catalytic</note>
    </ligand>
</feature>
<dbReference type="GO" id="GO:0046872">
    <property type="term" value="F:metal ion binding"/>
    <property type="evidence" value="ECO:0007669"/>
    <property type="project" value="UniProtKB-KW"/>
</dbReference>
<dbReference type="Gene3D" id="3.30.540.10">
    <property type="entry name" value="Fructose-1,6-Bisphosphatase, subunit A, domain 1"/>
    <property type="match status" value="1"/>
</dbReference>
<dbReference type="Proteomes" id="UP000026960">
    <property type="component" value="Chromosome 7"/>
</dbReference>
<proteinExistence type="inferred from homology"/>
<evidence type="ECO:0000256" key="5">
    <source>
        <dbReference type="ARBA" id="ARBA00022842"/>
    </source>
</evidence>